<keyword evidence="3" id="KW-1185">Reference proteome</keyword>
<feature type="compositionally biased region" description="Low complexity" evidence="1">
    <location>
        <begin position="139"/>
        <end position="150"/>
    </location>
</feature>
<feature type="compositionally biased region" description="Basic residues" evidence="1">
    <location>
        <begin position="153"/>
        <end position="163"/>
    </location>
</feature>
<feature type="compositionally biased region" description="Basic residues" evidence="1">
    <location>
        <begin position="105"/>
        <end position="123"/>
    </location>
</feature>
<sequence length="314" mass="34579">MSILSEHHLTEETSDGQTQQCSNHEKSKLLPDESDEGSTAETSESEINDSQSKGHRQNPKPKGHGNRKGKGKGKKMTLDSESEDEGSEVEDDESSLANFKLPSKTQRKITKQKTTKHKGHTKHSTSYGARKGRDSPFHTSTKSSSSRASRQNILHKRGLKRGRNLHDYQHGSTEESTDEPSGAEMNGTSSRASHGISKRKRLGKPRGLADTSDNDSDMEEEVGRRPARAYANTTPVKTRAQNRNRKKIDRTNELAESLDKDLVGGAMDGLTLEGDAPKTAGRAAKATKHDGKGDSVYEANWEHEEPKEAHSHHV</sequence>
<name>A0A1V6TXA0_9EURO</name>
<dbReference type="OrthoDB" id="4367887at2759"/>
<evidence type="ECO:0000313" key="2">
    <source>
        <dbReference type="EMBL" id="OQE30891.1"/>
    </source>
</evidence>
<feature type="compositionally biased region" description="Acidic residues" evidence="1">
    <location>
        <begin position="80"/>
        <end position="94"/>
    </location>
</feature>
<evidence type="ECO:0000313" key="3">
    <source>
        <dbReference type="Proteomes" id="UP000191342"/>
    </source>
</evidence>
<gene>
    <name evidence="2" type="ORF">PENFLA_c002G09237</name>
</gene>
<evidence type="ECO:0000256" key="1">
    <source>
        <dbReference type="SAM" id="MobiDB-lite"/>
    </source>
</evidence>
<feature type="compositionally biased region" description="Basic and acidic residues" evidence="1">
    <location>
        <begin position="287"/>
        <end position="314"/>
    </location>
</feature>
<reference evidence="3" key="1">
    <citation type="journal article" date="2017" name="Nat. Microbiol.">
        <title>Global analysis of biosynthetic gene clusters reveals vast potential of secondary metabolite production in Penicillium species.</title>
        <authorList>
            <person name="Nielsen J.C."/>
            <person name="Grijseels S."/>
            <person name="Prigent S."/>
            <person name="Ji B."/>
            <person name="Dainat J."/>
            <person name="Nielsen K.F."/>
            <person name="Frisvad J.C."/>
            <person name="Workman M."/>
            <person name="Nielsen J."/>
        </authorList>
    </citation>
    <scope>NUCLEOTIDE SEQUENCE [LARGE SCALE GENOMIC DNA]</scope>
    <source>
        <strain evidence="3">IBT 14082</strain>
    </source>
</reference>
<dbReference type="AlphaFoldDB" id="A0A1V6TXA0"/>
<accession>A0A1V6TXA0</accession>
<protein>
    <submittedName>
        <fullName evidence="2">Uncharacterized protein</fullName>
    </submittedName>
</protein>
<feature type="region of interest" description="Disordered" evidence="1">
    <location>
        <begin position="1"/>
        <end position="260"/>
    </location>
</feature>
<comment type="caution">
    <text evidence="2">The sequence shown here is derived from an EMBL/GenBank/DDBJ whole genome shotgun (WGS) entry which is preliminary data.</text>
</comment>
<dbReference type="EMBL" id="MLQL01000002">
    <property type="protein sequence ID" value="OQE30891.1"/>
    <property type="molecule type" value="Genomic_DNA"/>
</dbReference>
<feature type="compositionally biased region" description="Basic and acidic residues" evidence="1">
    <location>
        <begin position="1"/>
        <end position="11"/>
    </location>
</feature>
<organism evidence="2 3">
    <name type="scientific">Penicillium flavigenum</name>
    <dbReference type="NCBI Taxonomy" id="254877"/>
    <lineage>
        <taxon>Eukaryota</taxon>
        <taxon>Fungi</taxon>
        <taxon>Dikarya</taxon>
        <taxon>Ascomycota</taxon>
        <taxon>Pezizomycotina</taxon>
        <taxon>Eurotiomycetes</taxon>
        <taxon>Eurotiomycetidae</taxon>
        <taxon>Eurotiales</taxon>
        <taxon>Aspergillaceae</taxon>
        <taxon>Penicillium</taxon>
    </lineage>
</organism>
<dbReference type="Proteomes" id="UP000191342">
    <property type="component" value="Unassembled WGS sequence"/>
</dbReference>
<feature type="compositionally biased region" description="Basic residues" evidence="1">
    <location>
        <begin position="53"/>
        <end position="75"/>
    </location>
</feature>
<feature type="compositionally biased region" description="Basic and acidic residues" evidence="1">
    <location>
        <begin position="249"/>
        <end position="260"/>
    </location>
</feature>
<feature type="region of interest" description="Disordered" evidence="1">
    <location>
        <begin position="272"/>
        <end position="314"/>
    </location>
</feature>
<feature type="compositionally biased region" description="Basic and acidic residues" evidence="1">
    <location>
        <begin position="164"/>
        <end position="173"/>
    </location>
</feature>
<feature type="compositionally biased region" description="Acidic residues" evidence="1">
    <location>
        <begin position="32"/>
        <end position="47"/>
    </location>
</feature>
<proteinExistence type="predicted"/>